<feature type="transmembrane region" description="Helical" evidence="1">
    <location>
        <begin position="188"/>
        <end position="206"/>
    </location>
</feature>
<comment type="caution">
    <text evidence="3">The sequence shown here is derived from an EMBL/GenBank/DDBJ whole genome shotgun (WGS) entry which is preliminary data.</text>
</comment>
<keyword evidence="1" id="KW-1133">Transmembrane helix</keyword>
<name>A0A444IWT4_9BACT</name>
<evidence type="ECO:0000259" key="2">
    <source>
        <dbReference type="Pfam" id="PF07568"/>
    </source>
</evidence>
<dbReference type="Proteomes" id="UP000287853">
    <property type="component" value="Unassembled WGS sequence"/>
</dbReference>
<keyword evidence="4" id="KW-1185">Reference proteome</keyword>
<feature type="transmembrane region" description="Helical" evidence="1">
    <location>
        <begin position="61"/>
        <end position="79"/>
    </location>
</feature>
<evidence type="ECO:0000313" key="3">
    <source>
        <dbReference type="EMBL" id="RWX45085.1"/>
    </source>
</evidence>
<evidence type="ECO:0000256" key="1">
    <source>
        <dbReference type="SAM" id="Phobius"/>
    </source>
</evidence>
<dbReference type="Pfam" id="PF07568">
    <property type="entry name" value="HisKA_2"/>
    <property type="match status" value="1"/>
</dbReference>
<feature type="transmembrane region" description="Helical" evidence="1">
    <location>
        <begin position="149"/>
        <end position="168"/>
    </location>
</feature>
<gene>
    <name evidence="3" type="ORF">H206_02818</name>
</gene>
<feature type="transmembrane region" description="Helical" evidence="1">
    <location>
        <begin position="23"/>
        <end position="49"/>
    </location>
</feature>
<feature type="domain" description="Signal transduction histidine kinase subgroup 2 dimerisation and phosphoacceptor" evidence="2">
    <location>
        <begin position="550"/>
        <end position="625"/>
    </location>
</feature>
<sequence length="755" mass="85942">MSNHSRLHALIEKSMNKQSMQPVCGLALTSLLFSAALPLSFIFVFTLYLNTWDWVYEPLHSLIESLGSFAAITLALFILIMRRNRQLRPRYLWIASTLMGMGVLDLFHASMPPGKIFIWLHCLATLLGGLTLALVLLPERLASFPGLQFLPCATGVCSAFLGTLSFFFPEYLPIMGENENFSLLADSMNTVGGLGFLLAWFHFCWWDVTEEFRNENILLANFSLLFATAVLLFDVSTLWSPAWWMMHVVRLFAYLVLLQFFLKIYSRDIGYIRQNQLELKKLLAENNERIKELNCLYGLSRLAEAEHSDAALTNILKDMVELIASSWQHTDSAGARIIIDNDEIASDTFEETQWIQEAPVILNGDTRGRVQICYSCKFPDAYEGPFLKEERHLINEIAVRLGNIIQRKNADIELRKAFEFNNKIIEEFPVGLSVYNNNGECIAINGCMKKITGFYQEQQLCSNYNEIDYWQETGLCAAAKQSIALHTNICHNFKLEDASGKQHFLKGIFVPFLLYDEQRLLLMIEDITERREAEDILKSALLEKESLLKEIHHRVKNNMQIVASLMFLQAQNIKNQEAFAILQESQDRVKSMSLVHELLYQSENLSKVPFKEYVETLVSSLRQSYNAHDVLFQIEAESIDLPVDTAVPCGLIVNELITNSFKHAFKQAIKQTVKDEEIKSEEILRSGILTVRFIRENGTCLLSVSDNGSGFPIDYDWGSSSTLGLNLIRTLSTQLDAALEFENQGGLTCRLRFPT</sequence>
<dbReference type="Gene3D" id="3.30.450.20">
    <property type="entry name" value="PAS domain"/>
    <property type="match status" value="1"/>
</dbReference>
<dbReference type="InterPro" id="IPR035965">
    <property type="entry name" value="PAS-like_dom_sf"/>
</dbReference>
<dbReference type="PANTHER" id="PTHR43065:SF23">
    <property type="entry name" value="SENSOR HISTIDINE KINASE PDTAS"/>
    <property type="match status" value="1"/>
</dbReference>
<reference evidence="3 4" key="1">
    <citation type="submission" date="2017-01" db="EMBL/GenBank/DDBJ databases">
        <title>The cable genome- insights into the physiology and evolution of filamentous bacteria capable of sulfide oxidation via long distance electron transfer.</title>
        <authorList>
            <person name="Schreiber L."/>
            <person name="Bjerg J.T."/>
            <person name="Boggild A."/>
            <person name="Van De Vossenberg J."/>
            <person name="Meysman F."/>
            <person name="Nielsen L.P."/>
            <person name="Schramm A."/>
            <person name="Kjeldsen K.U."/>
        </authorList>
    </citation>
    <scope>NUCLEOTIDE SEQUENCE [LARGE SCALE GENOMIC DNA]</scope>
    <source>
        <strain evidence="3">MCF</strain>
    </source>
</reference>
<proteinExistence type="predicted"/>
<accession>A0A444IWT4</accession>
<feature type="transmembrane region" description="Helical" evidence="1">
    <location>
        <begin position="116"/>
        <end position="137"/>
    </location>
</feature>
<keyword evidence="1" id="KW-0812">Transmembrane</keyword>
<keyword evidence="1" id="KW-0472">Membrane</keyword>
<dbReference type="PANTHER" id="PTHR43065">
    <property type="entry name" value="SENSOR HISTIDINE KINASE"/>
    <property type="match status" value="1"/>
</dbReference>
<dbReference type="EMBL" id="MTKO01000083">
    <property type="protein sequence ID" value="RWX45085.1"/>
    <property type="molecule type" value="Genomic_DNA"/>
</dbReference>
<dbReference type="AlphaFoldDB" id="A0A444IWT4"/>
<feature type="transmembrane region" description="Helical" evidence="1">
    <location>
        <begin position="91"/>
        <end position="110"/>
    </location>
</feature>
<dbReference type="InterPro" id="IPR011495">
    <property type="entry name" value="Sig_transdc_His_kin_sub2_dim/P"/>
</dbReference>
<dbReference type="SUPFAM" id="SSF55874">
    <property type="entry name" value="ATPase domain of HSP90 chaperone/DNA topoisomerase II/histidine kinase"/>
    <property type="match status" value="1"/>
</dbReference>
<feature type="transmembrane region" description="Helical" evidence="1">
    <location>
        <begin position="245"/>
        <end position="265"/>
    </location>
</feature>
<organism evidence="3 4">
    <name type="scientific">Candidatus Electrothrix aarhusensis</name>
    <dbReference type="NCBI Taxonomy" id="1859131"/>
    <lineage>
        <taxon>Bacteria</taxon>
        <taxon>Pseudomonadati</taxon>
        <taxon>Thermodesulfobacteriota</taxon>
        <taxon>Desulfobulbia</taxon>
        <taxon>Desulfobulbales</taxon>
        <taxon>Desulfobulbaceae</taxon>
        <taxon>Candidatus Electrothrix</taxon>
    </lineage>
</organism>
<dbReference type="NCBIfam" id="TIGR00229">
    <property type="entry name" value="sensory_box"/>
    <property type="match status" value="1"/>
</dbReference>
<dbReference type="InterPro" id="IPR000014">
    <property type="entry name" value="PAS"/>
</dbReference>
<dbReference type="SUPFAM" id="SSF55785">
    <property type="entry name" value="PYP-like sensor domain (PAS domain)"/>
    <property type="match status" value="1"/>
</dbReference>
<feature type="transmembrane region" description="Helical" evidence="1">
    <location>
        <begin position="218"/>
        <end position="239"/>
    </location>
</feature>
<protein>
    <submittedName>
        <fullName evidence="3">PAS domain S-box-containing protein</fullName>
    </submittedName>
</protein>
<dbReference type="InterPro" id="IPR036890">
    <property type="entry name" value="HATPase_C_sf"/>
</dbReference>
<evidence type="ECO:0000313" key="4">
    <source>
        <dbReference type="Proteomes" id="UP000287853"/>
    </source>
</evidence>
<dbReference type="Gene3D" id="3.30.565.10">
    <property type="entry name" value="Histidine kinase-like ATPase, C-terminal domain"/>
    <property type="match status" value="1"/>
</dbReference>